<evidence type="ECO:0000256" key="27">
    <source>
        <dbReference type="ARBA" id="ARBA00047711"/>
    </source>
</evidence>
<evidence type="ECO:0000256" key="3">
    <source>
        <dbReference type="ARBA" id="ARBA00022448"/>
    </source>
</evidence>
<evidence type="ECO:0000313" key="34">
    <source>
        <dbReference type="Proteomes" id="UP000694546"/>
    </source>
</evidence>
<keyword evidence="12" id="KW-0007">Acetylation</keyword>
<comment type="catalytic activity">
    <reaction evidence="27">
        <text>L-glutamine(in) + L-glutamate(out) + Na(+)(out) + H(+)(out) = L-glutamine(out) + L-glutamate(in) + Na(+)(in) + H(+)(in)</text>
        <dbReference type="Rhea" id="RHEA:70883"/>
        <dbReference type="ChEBI" id="CHEBI:15378"/>
        <dbReference type="ChEBI" id="CHEBI:29101"/>
        <dbReference type="ChEBI" id="CHEBI:29985"/>
        <dbReference type="ChEBI" id="CHEBI:58359"/>
    </reaction>
</comment>
<dbReference type="GO" id="GO:0015183">
    <property type="term" value="F:L-aspartate transmembrane transporter activity"/>
    <property type="evidence" value="ECO:0007669"/>
    <property type="project" value="TreeGrafter"/>
</dbReference>
<feature type="compositionally biased region" description="Basic and acidic residues" evidence="32">
    <location>
        <begin position="487"/>
        <end position="496"/>
    </location>
</feature>
<reference evidence="33" key="2">
    <citation type="submission" date="2025-09" db="UniProtKB">
        <authorList>
            <consortium name="Ensembl"/>
        </authorList>
    </citation>
    <scope>IDENTIFICATION</scope>
</reference>
<evidence type="ECO:0000256" key="17">
    <source>
        <dbReference type="ARBA" id="ARBA00035073"/>
    </source>
</evidence>
<evidence type="ECO:0000256" key="20">
    <source>
        <dbReference type="ARBA" id="ARBA00035952"/>
    </source>
</evidence>
<feature type="transmembrane region" description="Helical" evidence="31">
    <location>
        <begin position="368"/>
        <end position="393"/>
    </location>
</feature>
<keyword evidence="10" id="KW-0029">Amino-acid transport</keyword>
<evidence type="ECO:0000256" key="5">
    <source>
        <dbReference type="ARBA" id="ARBA00022475"/>
    </source>
</evidence>
<dbReference type="Gene3D" id="1.10.3860.10">
    <property type="entry name" value="Sodium:dicarboxylate symporter"/>
    <property type="match status" value="1"/>
</dbReference>
<dbReference type="GO" id="GO:0015175">
    <property type="term" value="F:neutral L-amino acid transmembrane transporter activity"/>
    <property type="evidence" value="ECO:0007669"/>
    <property type="project" value="TreeGrafter"/>
</dbReference>
<keyword evidence="5" id="KW-1003">Cell membrane</keyword>
<feature type="transmembrane region" description="Helical" evidence="31">
    <location>
        <begin position="293"/>
        <end position="319"/>
    </location>
</feature>
<evidence type="ECO:0000256" key="11">
    <source>
        <dbReference type="ARBA" id="ARBA00022989"/>
    </source>
</evidence>
<comment type="catalytic activity">
    <reaction evidence="22">
        <text>L-glutamine(in) + L-methionine(out) + Na(+)(out) = L-glutamine(out) + L-methionine(in) + Na(+)(in)</text>
        <dbReference type="Rhea" id="RHEA:70875"/>
        <dbReference type="ChEBI" id="CHEBI:29101"/>
        <dbReference type="ChEBI" id="CHEBI:57844"/>
        <dbReference type="ChEBI" id="CHEBI:58359"/>
    </reaction>
</comment>
<dbReference type="PROSITE" id="PS00713">
    <property type="entry name" value="NA_DICARBOXYL_SYMP_1"/>
    <property type="match status" value="1"/>
</dbReference>
<dbReference type="SUPFAM" id="SSF118215">
    <property type="entry name" value="Proton glutamate symport protein"/>
    <property type="match status" value="1"/>
</dbReference>
<dbReference type="InterPro" id="IPR036458">
    <property type="entry name" value="Na:dicarbo_symporter_sf"/>
</dbReference>
<dbReference type="GO" id="GO:0015293">
    <property type="term" value="F:symporter activity"/>
    <property type="evidence" value="ECO:0007669"/>
    <property type="project" value="UniProtKB-UniRule"/>
</dbReference>
<evidence type="ECO:0000256" key="6">
    <source>
        <dbReference type="ARBA" id="ARBA00022553"/>
    </source>
</evidence>
<feature type="transmembrane region" description="Helical" evidence="31">
    <location>
        <begin position="405"/>
        <end position="434"/>
    </location>
</feature>
<organism evidence="33 34">
    <name type="scientific">Gadus morhua</name>
    <name type="common">Atlantic cod</name>
    <dbReference type="NCBI Taxonomy" id="8049"/>
    <lineage>
        <taxon>Eukaryota</taxon>
        <taxon>Metazoa</taxon>
        <taxon>Chordata</taxon>
        <taxon>Craniata</taxon>
        <taxon>Vertebrata</taxon>
        <taxon>Euteleostomi</taxon>
        <taxon>Actinopterygii</taxon>
        <taxon>Neopterygii</taxon>
        <taxon>Teleostei</taxon>
        <taxon>Neoteleostei</taxon>
        <taxon>Acanthomorphata</taxon>
        <taxon>Zeiogadaria</taxon>
        <taxon>Gadariae</taxon>
        <taxon>Gadiformes</taxon>
        <taxon>Gadoidei</taxon>
        <taxon>Gadidae</taxon>
        <taxon>Gadus</taxon>
    </lineage>
</organism>
<keyword evidence="8" id="KW-0479">Metal-binding</keyword>
<evidence type="ECO:0000256" key="22">
    <source>
        <dbReference type="ARBA" id="ARBA00036485"/>
    </source>
</evidence>
<evidence type="ECO:0000256" key="7">
    <source>
        <dbReference type="ARBA" id="ARBA00022692"/>
    </source>
</evidence>
<keyword evidence="9 31" id="KW-0769">Symport</keyword>
<dbReference type="InterPro" id="IPR018107">
    <property type="entry name" value="Na-dicarboxylate_symporter_CS"/>
</dbReference>
<comment type="catalytic activity">
    <reaction evidence="28">
        <text>L-valine(out) + L-glutamine(in) + Na(+)(out) = L-valine(in) + L-glutamine(out) + Na(+)(in)</text>
        <dbReference type="Rhea" id="RHEA:70871"/>
        <dbReference type="ChEBI" id="CHEBI:29101"/>
        <dbReference type="ChEBI" id="CHEBI:57762"/>
        <dbReference type="ChEBI" id="CHEBI:58359"/>
    </reaction>
</comment>
<feature type="transmembrane region" description="Helical" evidence="31">
    <location>
        <begin position="96"/>
        <end position="119"/>
    </location>
</feature>
<dbReference type="Ensembl" id="ENSGMOT00000073608.1">
    <property type="protein sequence ID" value="ENSGMOP00000036607.1"/>
    <property type="gene ID" value="ENSGMOG00000017099.2"/>
</dbReference>
<evidence type="ECO:0000256" key="16">
    <source>
        <dbReference type="ARBA" id="ARBA00024145"/>
    </source>
</evidence>
<keyword evidence="7 31" id="KW-0812">Transmembrane</keyword>
<protein>
    <recommendedName>
        <fullName evidence="31">Amino acid transporter</fullName>
    </recommendedName>
</protein>
<comment type="catalytic activity">
    <reaction evidence="18">
        <text>D-serine(in) + L-alanine(out) + Na(+)(out) = D-serine(out) + L-alanine(in) + Na(+)(in)</text>
        <dbReference type="Rhea" id="RHEA:75311"/>
        <dbReference type="ChEBI" id="CHEBI:29101"/>
        <dbReference type="ChEBI" id="CHEBI:35247"/>
        <dbReference type="ChEBI" id="CHEBI:57972"/>
    </reaction>
</comment>
<evidence type="ECO:0000256" key="29">
    <source>
        <dbReference type="ARBA" id="ARBA00048392"/>
    </source>
</evidence>
<comment type="catalytic activity">
    <reaction evidence="30">
        <text>L-glutamine(in) + L-alanine(out) + Na(+)(out) = L-glutamine(out) + L-alanine(in) + Na(+)(in)</text>
        <dbReference type="Rhea" id="RHEA:70867"/>
        <dbReference type="ChEBI" id="CHEBI:29101"/>
        <dbReference type="ChEBI" id="CHEBI:57972"/>
        <dbReference type="ChEBI" id="CHEBI:58359"/>
    </reaction>
</comment>
<evidence type="ECO:0000256" key="25">
    <source>
        <dbReference type="ARBA" id="ARBA00036948"/>
    </source>
</evidence>
<feature type="transmembrane region" description="Helical" evidence="31">
    <location>
        <begin position="326"/>
        <end position="348"/>
    </location>
</feature>
<reference evidence="33" key="1">
    <citation type="submission" date="2025-08" db="UniProtKB">
        <authorList>
            <consortium name="Ensembl"/>
        </authorList>
    </citation>
    <scope>IDENTIFICATION</scope>
</reference>
<evidence type="ECO:0000256" key="9">
    <source>
        <dbReference type="ARBA" id="ARBA00022847"/>
    </source>
</evidence>
<evidence type="ECO:0000256" key="13">
    <source>
        <dbReference type="ARBA" id="ARBA00023053"/>
    </source>
</evidence>
<dbReference type="GO" id="GO:0042470">
    <property type="term" value="C:melanosome"/>
    <property type="evidence" value="ECO:0007669"/>
    <property type="project" value="UniProtKB-SubCell"/>
</dbReference>
<evidence type="ECO:0000313" key="33">
    <source>
        <dbReference type="Ensembl" id="ENSGMOP00000036607.1"/>
    </source>
</evidence>
<keyword evidence="34" id="KW-1185">Reference proteome</keyword>
<feature type="region of interest" description="Disordered" evidence="32">
    <location>
        <begin position="487"/>
        <end position="522"/>
    </location>
</feature>
<dbReference type="PRINTS" id="PR00173">
    <property type="entry name" value="EDTRNSPORT"/>
</dbReference>
<keyword evidence="13" id="KW-0915">Sodium</keyword>
<evidence type="ECO:0000256" key="26">
    <source>
        <dbReference type="ARBA" id="ARBA00047397"/>
    </source>
</evidence>
<dbReference type="InterPro" id="IPR001991">
    <property type="entry name" value="Na-dicarboxylate_symporter"/>
</dbReference>
<evidence type="ECO:0000256" key="8">
    <source>
        <dbReference type="ARBA" id="ARBA00022723"/>
    </source>
</evidence>
<evidence type="ECO:0000256" key="23">
    <source>
        <dbReference type="ARBA" id="ARBA00036702"/>
    </source>
</evidence>
<evidence type="ECO:0000256" key="14">
    <source>
        <dbReference type="ARBA" id="ARBA00023136"/>
    </source>
</evidence>
<evidence type="ECO:0000256" key="12">
    <source>
        <dbReference type="ARBA" id="ARBA00022990"/>
    </source>
</evidence>
<comment type="catalytic activity">
    <reaction evidence="26">
        <text>L-threonine(out) + L-glutamine(in) + Na(+)(out) = L-threonine(in) + L-glutamine(out) + Na(+)(in)</text>
        <dbReference type="Rhea" id="RHEA:70879"/>
        <dbReference type="ChEBI" id="CHEBI:29101"/>
        <dbReference type="ChEBI" id="CHEBI:57926"/>
        <dbReference type="ChEBI" id="CHEBI:58359"/>
    </reaction>
</comment>
<evidence type="ECO:0000256" key="28">
    <source>
        <dbReference type="ARBA" id="ARBA00047799"/>
    </source>
</evidence>
<evidence type="ECO:0000256" key="18">
    <source>
        <dbReference type="ARBA" id="ARBA00035832"/>
    </source>
</evidence>
<dbReference type="GO" id="GO:0140009">
    <property type="term" value="P:L-aspartate import across plasma membrane"/>
    <property type="evidence" value="ECO:0007669"/>
    <property type="project" value="TreeGrafter"/>
</dbReference>
<proteinExistence type="inferred from homology"/>
<dbReference type="PROSITE" id="PS00714">
    <property type="entry name" value="NA_DICARBOXYL_SYMP_2"/>
    <property type="match status" value="1"/>
</dbReference>
<keyword evidence="6" id="KW-0597">Phosphoprotein</keyword>
<keyword evidence="11 31" id="KW-1133">Transmembrane helix</keyword>
<dbReference type="PANTHER" id="PTHR11958:SF19">
    <property type="entry name" value="NEUTRAL AMINO ACID TRANSPORTER B(0)"/>
    <property type="match status" value="1"/>
</dbReference>
<evidence type="ECO:0000256" key="24">
    <source>
        <dbReference type="ARBA" id="ARBA00036895"/>
    </source>
</evidence>
<sequence length="522" mass="55103">MAEKIDMEPSKASSGEVYQEDPVSNGLDPVSNGLGPVTTAVPETLQQRVRRIVLANLLVILTVAGVIVGVIIGMAVRNTELTRTQVIYIGFPGELLIRLLKMIIIPLVVCSLVSGAASIDPKALGRLGGWAMLFFLVTTLLSSSIGVVMAFIIKPGSNTGSKPRVAGLGDDVPQPKEIIDSFLDLIRNLFPSNLVSAAFQSVGNNITHLPVPIGLDQDGMNILGLVVFAIVFGVALRKLGEEGEILIKFFNSFNEATMVLVSWIMWYAPVGIMFLVAGKIVEMEDVATLFSSLGKYIACCMVGHAIHGLLVLPAIYAVITRKNPYTFLWGTFTALATAFGTSSSSATLPLMMKCVEENNGVSKHISRFILPIGATVNMDGAALFQCVAAVFIAQLNNISLNFVQVITILVTATASSVGAAGIPAGGVLTLAIILEAVGLPTNDISLILAVDWLVDRTCTVINVEGDAYGAGLLQHFVDSQAKKEEGAELSEVRLGDHPPSAAPESSPLMGKSGGPGEKESAM</sequence>
<keyword evidence="3 31" id="KW-0813">Transport</keyword>
<name>A0A8C5FHB6_GADMO</name>
<evidence type="ECO:0000256" key="15">
    <source>
        <dbReference type="ARBA" id="ARBA00023180"/>
    </source>
</evidence>
<evidence type="ECO:0000256" key="32">
    <source>
        <dbReference type="SAM" id="MobiDB-lite"/>
    </source>
</evidence>
<dbReference type="GeneTree" id="ENSGT00940000159485"/>
<evidence type="ECO:0000256" key="30">
    <source>
        <dbReference type="ARBA" id="ARBA00048644"/>
    </source>
</evidence>
<evidence type="ECO:0000256" key="2">
    <source>
        <dbReference type="ARBA" id="ARBA00004651"/>
    </source>
</evidence>
<comment type="catalytic activity">
    <reaction evidence="25">
        <text>L-asparagine(in) + L-glutamine(out) + Na(+)(out) = L-asparagine(out) + L-glutamine(in) + Na(+)(in)</text>
        <dbReference type="Rhea" id="RHEA:70859"/>
        <dbReference type="ChEBI" id="CHEBI:29101"/>
        <dbReference type="ChEBI" id="CHEBI:58048"/>
        <dbReference type="ChEBI" id="CHEBI:58359"/>
    </reaction>
</comment>
<dbReference type="PANTHER" id="PTHR11958">
    <property type="entry name" value="SODIUM/DICARBOXYLATE SYMPORTER-RELATED"/>
    <property type="match status" value="1"/>
</dbReference>
<comment type="catalytic activity">
    <reaction evidence="21">
        <text>L-glutamine(out) + L-serine(in) + Na(+)(out) = L-glutamine(in) + L-serine(out) + Na(+)(in)</text>
        <dbReference type="Rhea" id="RHEA:70855"/>
        <dbReference type="ChEBI" id="CHEBI:29101"/>
        <dbReference type="ChEBI" id="CHEBI:33384"/>
        <dbReference type="ChEBI" id="CHEBI:58359"/>
    </reaction>
</comment>
<comment type="catalytic activity">
    <reaction evidence="23">
        <text>D-serine(in) + L-glutamine(out) + Na(+)(out) = D-serine(out) + L-glutamine(in) + Na(+)(in)</text>
        <dbReference type="Rhea" id="RHEA:75307"/>
        <dbReference type="ChEBI" id="CHEBI:29101"/>
        <dbReference type="ChEBI" id="CHEBI:35247"/>
        <dbReference type="ChEBI" id="CHEBI:58359"/>
    </reaction>
</comment>
<dbReference type="GO" id="GO:0005886">
    <property type="term" value="C:plasma membrane"/>
    <property type="evidence" value="ECO:0007669"/>
    <property type="project" value="UniProtKB-SubCell"/>
</dbReference>
<comment type="similarity">
    <text evidence="31">Belongs to the dicarboxylate/amino acid:cation symporter (DAACS) (TC 2.A.23) family.</text>
</comment>
<feature type="transmembrane region" description="Helical" evidence="31">
    <location>
        <begin position="257"/>
        <end position="281"/>
    </location>
</feature>
<feature type="region of interest" description="Disordered" evidence="32">
    <location>
        <begin position="1"/>
        <end position="22"/>
    </location>
</feature>
<keyword evidence="4" id="KW-0050">Antiport</keyword>
<dbReference type="GO" id="GO:0015297">
    <property type="term" value="F:antiporter activity"/>
    <property type="evidence" value="ECO:0007669"/>
    <property type="project" value="UniProtKB-KW"/>
</dbReference>
<evidence type="ECO:0000256" key="1">
    <source>
        <dbReference type="ARBA" id="ARBA00004223"/>
    </source>
</evidence>
<dbReference type="Pfam" id="PF00375">
    <property type="entry name" value="SDF"/>
    <property type="match status" value="1"/>
</dbReference>
<comment type="catalytic activity">
    <reaction evidence="20">
        <text>L-asparagine(out) + L-glutamine(in) + Na(+)(out) = L-asparagine(in) + L-glutamine(out) + Na(+)(in)</text>
        <dbReference type="Rhea" id="RHEA:70891"/>
        <dbReference type="ChEBI" id="CHEBI:29101"/>
        <dbReference type="ChEBI" id="CHEBI:58048"/>
        <dbReference type="ChEBI" id="CHEBI:58359"/>
    </reaction>
</comment>
<keyword evidence="14 31" id="KW-0472">Membrane</keyword>
<evidence type="ECO:0000256" key="21">
    <source>
        <dbReference type="ARBA" id="ARBA00036385"/>
    </source>
</evidence>
<dbReference type="InterPro" id="IPR050746">
    <property type="entry name" value="DAACS"/>
</dbReference>
<comment type="catalytic activity">
    <reaction evidence="24">
        <text>thiocyanate(in) = thiocyanate(out)</text>
        <dbReference type="Rhea" id="RHEA:75347"/>
        <dbReference type="ChEBI" id="CHEBI:18022"/>
    </reaction>
</comment>
<evidence type="ECO:0000256" key="4">
    <source>
        <dbReference type="ARBA" id="ARBA00022449"/>
    </source>
</evidence>
<feature type="transmembrane region" description="Helical" evidence="31">
    <location>
        <begin position="131"/>
        <end position="153"/>
    </location>
</feature>
<feature type="transmembrane region" description="Helical" evidence="31">
    <location>
        <begin position="53"/>
        <end position="76"/>
    </location>
</feature>
<keyword evidence="15" id="KW-0325">Glycoprotein</keyword>
<comment type="catalytic activity">
    <reaction evidence="17">
        <text>nitrate(in) = nitrate(out)</text>
        <dbReference type="Rhea" id="RHEA:34923"/>
        <dbReference type="ChEBI" id="CHEBI:17632"/>
    </reaction>
</comment>
<gene>
    <name evidence="33" type="primary">SLC1A5</name>
    <name evidence="33" type="synonym">slc1a5</name>
</gene>
<dbReference type="Proteomes" id="UP000694546">
    <property type="component" value="Chromosome 16"/>
</dbReference>
<evidence type="ECO:0000256" key="31">
    <source>
        <dbReference type="RuleBase" id="RU361216"/>
    </source>
</evidence>
<evidence type="ECO:0000256" key="19">
    <source>
        <dbReference type="ARBA" id="ARBA00035896"/>
    </source>
</evidence>
<evidence type="ECO:0000256" key="10">
    <source>
        <dbReference type="ARBA" id="ARBA00022970"/>
    </source>
</evidence>
<comment type="catalytic activity">
    <reaction evidence="16">
        <text>iodide(out) = iodide(in)</text>
        <dbReference type="Rhea" id="RHEA:66324"/>
        <dbReference type="ChEBI" id="CHEBI:16382"/>
    </reaction>
</comment>
<comment type="subcellular location">
    <subcellularLocation>
        <location evidence="2">Cell membrane</location>
        <topology evidence="2">Multi-pass membrane protein</topology>
    </subcellularLocation>
    <subcellularLocation>
        <location evidence="1">Melanosome</location>
    </subcellularLocation>
    <subcellularLocation>
        <location evidence="31">Membrane</location>
        <topology evidence="31">Multi-pass membrane protein</topology>
    </subcellularLocation>
</comment>
<comment type="catalytic activity">
    <reaction evidence="29">
        <text>L-threonine(in) + L-glutamine(out) + Na(+)(out) = L-threonine(out) + L-glutamine(in) + Na(+)(in)</text>
        <dbReference type="Rhea" id="RHEA:70863"/>
        <dbReference type="ChEBI" id="CHEBI:29101"/>
        <dbReference type="ChEBI" id="CHEBI:57926"/>
        <dbReference type="ChEBI" id="CHEBI:58359"/>
    </reaction>
</comment>
<dbReference type="GO" id="GO:0046872">
    <property type="term" value="F:metal ion binding"/>
    <property type="evidence" value="ECO:0007669"/>
    <property type="project" value="UniProtKB-KW"/>
</dbReference>
<accession>A0A8C5FHB6</accession>
<comment type="catalytic activity">
    <reaction evidence="19">
        <text>L-glutamine(in) + L-serine(out) + Na(+)(out) = L-glutamine(out) + L-serine(in) + Na(+)(in)</text>
        <dbReference type="Rhea" id="RHEA:70887"/>
        <dbReference type="ChEBI" id="CHEBI:29101"/>
        <dbReference type="ChEBI" id="CHEBI:33384"/>
        <dbReference type="ChEBI" id="CHEBI:58359"/>
    </reaction>
</comment>
<dbReference type="AlphaFoldDB" id="A0A8C5FHB6"/>
<feature type="transmembrane region" description="Helical" evidence="31">
    <location>
        <begin position="219"/>
        <end position="236"/>
    </location>
</feature>